<feature type="compositionally biased region" description="Polar residues" evidence="1">
    <location>
        <begin position="83"/>
        <end position="93"/>
    </location>
</feature>
<dbReference type="AlphaFoldDB" id="A0A8H4RIN1"/>
<accession>A0A8H4RIN1</accession>
<comment type="caution">
    <text evidence="2">The sequence shown here is derived from an EMBL/GenBank/DDBJ whole genome shotgun (WGS) entry which is preliminary data.</text>
</comment>
<sequence length="139" mass="15755">MKEVLRGLELYIRGHGNRPWEKRLLTKRKRKNEQLATLVKPSPLPSTYGIRSRPHSQLSVSEKQRHRLQVAAHRITSHPIAATSLSHHPSITHTDQKRSHSLNERSTYALSDRVVFTAEVYLDVASVRLTILLAPSLAG</sequence>
<protein>
    <submittedName>
        <fullName evidence="2">Uncharacterized protein</fullName>
    </submittedName>
</protein>
<dbReference type="Proteomes" id="UP000566819">
    <property type="component" value="Unassembled WGS sequence"/>
</dbReference>
<reference evidence="2 3" key="1">
    <citation type="submission" date="2020-03" db="EMBL/GenBank/DDBJ databases">
        <title>Draft Genome Sequence of Cudoniella acicularis.</title>
        <authorList>
            <person name="Buettner E."/>
            <person name="Kellner H."/>
        </authorList>
    </citation>
    <scope>NUCLEOTIDE SEQUENCE [LARGE SCALE GENOMIC DNA]</scope>
    <source>
        <strain evidence="2 3">DSM 108380</strain>
    </source>
</reference>
<feature type="region of interest" description="Disordered" evidence="1">
    <location>
        <begin position="35"/>
        <end position="61"/>
    </location>
</feature>
<name>A0A8H4RIN1_9HELO</name>
<feature type="region of interest" description="Disordered" evidence="1">
    <location>
        <begin position="81"/>
        <end position="100"/>
    </location>
</feature>
<evidence type="ECO:0000256" key="1">
    <source>
        <dbReference type="SAM" id="MobiDB-lite"/>
    </source>
</evidence>
<evidence type="ECO:0000313" key="3">
    <source>
        <dbReference type="Proteomes" id="UP000566819"/>
    </source>
</evidence>
<evidence type="ECO:0000313" key="2">
    <source>
        <dbReference type="EMBL" id="KAF4630784.1"/>
    </source>
</evidence>
<gene>
    <name evidence="2" type="ORF">G7Y89_g7355</name>
</gene>
<keyword evidence="3" id="KW-1185">Reference proteome</keyword>
<proteinExistence type="predicted"/>
<dbReference type="EMBL" id="JAAMPI010000514">
    <property type="protein sequence ID" value="KAF4630784.1"/>
    <property type="molecule type" value="Genomic_DNA"/>
</dbReference>
<organism evidence="2 3">
    <name type="scientific">Cudoniella acicularis</name>
    <dbReference type="NCBI Taxonomy" id="354080"/>
    <lineage>
        <taxon>Eukaryota</taxon>
        <taxon>Fungi</taxon>
        <taxon>Dikarya</taxon>
        <taxon>Ascomycota</taxon>
        <taxon>Pezizomycotina</taxon>
        <taxon>Leotiomycetes</taxon>
        <taxon>Helotiales</taxon>
        <taxon>Tricladiaceae</taxon>
        <taxon>Cudoniella</taxon>
    </lineage>
</organism>